<evidence type="ECO:0000313" key="4">
    <source>
        <dbReference type="EMBL" id="AXG81641.1"/>
    </source>
</evidence>
<gene>
    <name evidence="4" type="ORF">DVK44_32400</name>
</gene>
<organism evidence="4 5">
    <name type="scientific">Streptomyces paludis</name>
    <dbReference type="NCBI Taxonomy" id="2282738"/>
    <lineage>
        <taxon>Bacteria</taxon>
        <taxon>Bacillati</taxon>
        <taxon>Actinomycetota</taxon>
        <taxon>Actinomycetes</taxon>
        <taxon>Kitasatosporales</taxon>
        <taxon>Streptomycetaceae</taxon>
        <taxon>Streptomyces</taxon>
    </lineage>
</organism>
<dbReference type="OrthoDB" id="190168at2"/>
<evidence type="ECO:0000256" key="1">
    <source>
        <dbReference type="ARBA" id="ARBA00010990"/>
    </source>
</evidence>
<dbReference type="KEGG" id="spad:DVK44_32400"/>
<dbReference type="AlphaFoldDB" id="A0A345HY67"/>
<dbReference type="Pfam" id="PF01648">
    <property type="entry name" value="ACPS"/>
    <property type="match status" value="1"/>
</dbReference>
<dbReference type="PANTHER" id="PTHR12215">
    <property type="entry name" value="PHOSPHOPANTETHEINE TRANSFERASE"/>
    <property type="match status" value="1"/>
</dbReference>
<evidence type="ECO:0000313" key="5">
    <source>
        <dbReference type="Proteomes" id="UP000253868"/>
    </source>
</evidence>
<reference evidence="5" key="1">
    <citation type="submission" date="2018-07" db="EMBL/GenBank/DDBJ databases">
        <authorList>
            <person name="Zhao J."/>
        </authorList>
    </citation>
    <scope>NUCLEOTIDE SEQUENCE [LARGE SCALE GENOMIC DNA]</scope>
    <source>
        <strain evidence="5">GSSD-12</strain>
    </source>
</reference>
<dbReference type="Proteomes" id="UP000253868">
    <property type="component" value="Chromosome"/>
</dbReference>
<dbReference type="Gene3D" id="3.90.470.20">
    <property type="entry name" value="4'-phosphopantetheinyl transferase domain"/>
    <property type="match status" value="2"/>
</dbReference>
<evidence type="ECO:0000259" key="3">
    <source>
        <dbReference type="Pfam" id="PF01648"/>
    </source>
</evidence>
<evidence type="ECO:0000256" key="2">
    <source>
        <dbReference type="ARBA" id="ARBA00022679"/>
    </source>
</evidence>
<comment type="similarity">
    <text evidence="1">Belongs to the P-Pant transferase superfamily. Gsp/Sfp/HetI/AcpT family.</text>
</comment>
<dbReference type="GO" id="GO:0019878">
    <property type="term" value="P:lysine biosynthetic process via aminoadipic acid"/>
    <property type="evidence" value="ECO:0007669"/>
    <property type="project" value="TreeGrafter"/>
</dbReference>
<accession>A0A345HY67</accession>
<dbReference type="GO" id="GO:0005829">
    <property type="term" value="C:cytosol"/>
    <property type="evidence" value="ECO:0007669"/>
    <property type="project" value="TreeGrafter"/>
</dbReference>
<dbReference type="PANTHER" id="PTHR12215:SF10">
    <property type="entry name" value="L-AMINOADIPATE-SEMIALDEHYDE DEHYDROGENASE-PHOSPHOPANTETHEINYL TRANSFERASE"/>
    <property type="match status" value="1"/>
</dbReference>
<dbReference type="SUPFAM" id="SSF56214">
    <property type="entry name" value="4'-phosphopantetheinyl transferase"/>
    <property type="match status" value="2"/>
</dbReference>
<protein>
    <submittedName>
        <fullName evidence="4">4-phosphopantetheinyl transferase</fullName>
    </submittedName>
</protein>
<proteinExistence type="inferred from homology"/>
<keyword evidence="2 4" id="KW-0808">Transferase</keyword>
<keyword evidence="5" id="KW-1185">Reference proteome</keyword>
<dbReference type="GO" id="GO:0000287">
    <property type="term" value="F:magnesium ion binding"/>
    <property type="evidence" value="ECO:0007669"/>
    <property type="project" value="InterPro"/>
</dbReference>
<feature type="domain" description="4'-phosphopantetheinyl transferase" evidence="3">
    <location>
        <begin position="115"/>
        <end position="220"/>
    </location>
</feature>
<dbReference type="InterPro" id="IPR008278">
    <property type="entry name" value="4-PPantetheinyl_Trfase_dom"/>
</dbReference>
<sequence>MHRSDPTFLWLLAEGAVDGFATALGGTRLLTAEERASLDRRLTPGARRRYLGGRLLCRYALSARTGRPLDHWRFTRGAHGRPEPAPAGGAGPGPRFNLSHSDGLLACVVTRGRGCGVDVGPTPAPAALTAHPDRWLAPGERAELDRTAPGARAALAGELWVLKEAYLKALGTGLTGGPDRIAFVRRPGGRIAVRDPARPGAEARWRFDVIRPGPRHVLAVATEAGRPGPLRRTDLSDLSHLSDPYHLSGLSGLPLPGPSGRPIPYDTALARPGHRLLRT</sequence>
<dbReference type="RefSeq" id="WP_114664182.1">
    <property type="nucleotide sequence ID" value="NZ_CP031194.1"/>
</dbReference>
<dbReference type="InterPro" id="IPR037143">
    <property type="entry name" value="4-PPantetheinyl_Trfase_dom_sf"/>
</dbReference>
<dbReference type="EMBL" id="CP031194">
    <property type="protein sequence ID" value="AXG81641.1"/>
    <property type="molecule type" value="Genomic_DNA"/>
</dbReference>
<dbReference type="GO" id="GO:0008897">
    <property type="term" value="F:holo-[acyl-carrier-protein] synthase activity"/>
    <property type="evidence" value="ECO:0007669"/>
    <property type="project" value="InterPro"/>
</dbReference>
<name>A0A345HY67_9ACTN</name>
<dbReference type="InterPro" id="IPR050559">
    <property type="entry name" value="P-Pant_transferase_sf"/>
</dbReference>